<evidence type="ECO:0000256" key="1">
    <source>
        <dbReference type="SAM" id="Phobius"/>
    </source>
</evidence>
<dbReference type="InterPro" id="IPR002123">
    <property type="entry name" value="Plipid/glycerol_acylTrfase"/>
</dbReference>
<keyword evidence="1" id="KW-1133">Transmembrane helix</keyword>
<proteinExistence type="predicted"/>
<feature type="transmembrane region" description="Helical" evidence="1">
    <location>
        <begin position="44"/>
        <end position="61"/>
    </location>
</feature>
<dbReference type="KEGG" id="ndi:NDAI_0H00720"/>
<dbReference type="OrthoDB" id="2427554at2759"/>
<dbReference type="RefSeq" id="XP_003671489.1">
    <property type="nucleotide sequence ID" value="XM_003671441.1"/>
</dbReference>
<evidence type="ECO:0000313" key="3">
    <source>
        <dbReference type="EMBL" id="CCD26246.1"/>
    </source>
</evidence>
<feature type="transmembrane region" description="Helical" evidence="1">
    <location>
        <begin position="545"/>
        <end position="563"/>
    </location>
</feature>
<protein>
    <recommendedName>
        <fullName evidence="2">Phospholipid/glycerol acyltransferase domain-containing protein</fullName>
    </recommendedName>
</protein>
<accession>G0WEN5</accession>
<dbReference type="SMART" id="SM00563">
    <property type="entry name" value="PlsC"/>
    <property type="match status" value="1"/>
</dbReference>
<dbReference type="HOGENOM" id="CLU_007860_1_0_1"/>
<gene>
    <name evidence="3" type="primary">NDAI0H00720</name>
    <name evidence="3" type="ordered locus">NDAI_0H00720</name>
</gene>
<feature type="transmembrane region" description="Helical" evidence="1">
    <location>
        <begin position="459"/>
        <end position="481"/>
    </location>
</feature>
<dbReference type="GO" id="GO:0005783">
    <property type="term" value="C:endoplasmic reticulum"/>
    <property type="evidence" value="ECO:0007669"/>
    <property type="project" value="EnsemblFungi"/>
</dbReference>
<keyword evidence="4" id="KW-1185">Reference proteome</keyword>
<dbReference type="eggNOG" id="ENOG502QQ2N">
    <property type="taxonomic scope" value="Eukaryota"/>
</dbReference>
<dbReference type="OMA" id="RSRQTCF"/>
<reference evidence="3 4" key="1">
    <citation type="journal article" date="2011" name="Proc. Natl. Acad. Sci. U.S.A.">
        <title>Evolutionary erosion of yeast sex chromosomes by mating-type switching accidents.</title>
        <authorList>
            <person name="Gordon J.L."/>
            <person name="Armisen D."/>
            <person name="Proux-Wera E."/>
            <person name="Oheigeartaigh S.S."/>
            <person name="Byrne K.P."/>
            <person name="Wolfe K.H."/>
        </authorList>
    </citation>
    <scope>NUCLEOTIDE SEQUENCE [LARGE SCALE GENOMIC DNA]</scope>
    <source>
        <strain evidence="4">ATCC 10597 / BCRC 20456 / CBS 421 / NBRC 0211 / NRRL Y-12639</strain>
    </source>
</reference>
<dbReference type="GO" id="GO:0016287">
    <property type="term" value="F:glycerone-phosphate O-acyltransferase activity"/>
    <property type="evidence" value="ECO:0007669"/>
    <property type="project" value="EnsemblFungi"/>
</dbReference>
<dbReference type="PANTHER" id="PTHR31605">
    <property type="entry name" value="GLYCEROL-3-PHOSPHATE O-ACYLTRANSFERASE 1"/>
    <property type="match status" value="1"/>
</dbReference>
<evidence type="ECO:0000259" key="2">
    <source>
        <dbReference type="SMART" id="SM00563"/>
    </source>
</evidence>
<dbReference type="GO" id="GO:0090207">
    <property type="term" value="P:regulation of triglyceride metabolic process"/>
    <property type="evidence" value="ECO:0007669"/>
    <property type="project" value="EnsemblFungi"/>
</dbReference>
<dbReference type="PANTHER" id="PTHR31605:SF2">
    <property type="entry name" value="GLYCEROL-3-PHOSPHATE O-ACYLTRANSFERASE 2"/>
    <property type="match status" value="1"/>
</dbReference>
<dbReference type="EMBL" id="HE580274">
    <property type="protein sequence ID" value="CCD26246.1"/>
    <property type="molecule type" value="Genomic_DNA"/>
</dbReference>
<dbReference type="GO" id="GO:0008654">
    <property type="term" value="P:phospholipid biosynthetic process"/>
    <property type="evidence" value="ECO:0007669"/>
    <property type="project" value="EnsemblFungi"/>
</dbReference>
<organism evidence="3 4">
    <name type="scientific">Naumovozyma dairenensis (strain ATCC 10597 / BCRC 20456 / CBS 421 / NBRC 0211 / NRRL Y-12639)</name>
    <name type="common">Saccharomyces dairenensis</name>
    <dbReference type="NCBI Taxonomy" id="1071378"/>
    <lineage>
        <taxon>Eukaryota</taxon>
        <taxon>Fungi</taxon>
        <taxon>Dikarya</taxon>
        <taxon>Ascomycota</taxon>
        <taxon>Saccharomycotina</taxon>
        <taxon>Saccharomycetes</taxon>
        <taxon>Saccharomycetales</taxon>
        <taxon>Saccharomycetaceae</taxon>
        <taxon>Naumovozyma</taxon>
    </lineage>
</organism>
<name>G0WEN5_NAUDC</name>
<feature type="domain" description="Phospholipid/glycerol acyltransferase" evidence="2">
    <location>
        <begin position="80"/>
        <end position="308"/>
    </location>
</feature>
<dbReference type="GeneID" id="11495777"/>
<keyword evidence="1" id="KW-0812">Transmembrane</keyword>
<dbReference type="AlphaFoldDB" id="G0WEN5"/>
<evidence type="ECO:0000313" key="4">
    <source>
        <dbReference type="Proteomes" id="UP000000689"/>
    </source>
</evidence>
<sequence>MTMKEKPVETIDVNPKPKSRAHIPKISRQYKNDYTGLTYNLKSFTYDIVVFLFNILFTIFFREIKVRGGYNIPPNGTPTILVCAPHANQFIDPSLVMTTTRKLAATHGSSRGRQACFVTAASSLKLKLVGFFGRCMGSVPVERAQDNLKPVSSNIEIYAPDLINNSTLIKGRCRTGENISPQFTKRFNAKGLLGLPNYLSNAQIAKVVDDETIILSSPFKSSNPKVREYLEEGTTFKYAKPIDNTQVFQNVFDHLHTKGCVGIFPEGGSHDRPSLLPIKAGVAIMALGAVAADPSMTVSVVPVGLHYFHRDKFRSRAVLEYGEPILVNGEMGKQYALNSRETVSKLLTKITDALFSVTENAPDFDTLMTIQAARRLYQRSKLTLSLPVIVEINRRLLVGYSKFKDDERIINLKKMVHEYNDKLFAMGLKDHQVMSLHTGPLETIRCLFYIVSRVARLSVFFALSLPGSILFTPIFVGCSIYSKKKAREGLKKSLVKIKGTDLLATWKLIVALIMAPILYVTYSLMLVSIASKNEISIWVPSSSPIIQFFYFYAILVFISYSSLKTGEIGMDLFKSLRPLFITLFYPKQKIEEIQTTRKKLSLEITTICNELGPHVFKDFDQFATTNKLTDESDSKLTVRGRHQEQTPDFLKIQHDSIRGRSSDRDVGSSRSSSVGSVVSRISSALSRVNSRGSLSNVPILSEGRSNYRYVYDSSSSDSDNEDATGNSKITSLIREKWEASHAKGE</sequence>
<dbReference type="InterPro" id="IPR052744">
    <property type="entry name" value="GPAT/DAPAT"/>
</dbReference>
<keyword evidence="1" id="KW-0472">Membrane</keyword>
<dbReference type="SUPFAM" id="SSF69593">
    <property type="entry name" value="Glycerol-3-phosphate (1)-acyltransferase"/>
    <property type="match status" value="1"/>
</dbReference>
<dbReference type="GO" id="GO:0004366">
    <property type="term" value="F:glycerol-3-phosphate O-acyltransferase activity"/>
    <property type="evidence" value="ECO:0007669"/>
    <property type="project" value="EnsemblFungi"/>
</dbReference>
<dbReference type="STRING" id="1071378.G0WEN5"/>
<feature type="transmembrane region" description="Helical" evidence="1">
    <location>
        <begin position="502"/>
        <end position="525"/>
    </location>
</feature>
<dbReference type="Proteomes" id="UP000000689">
    <property type="component" value="Chromosome 8"/>
</dbReference>
<dbReference type="GO" id="GO:0005811">
    <property type="term" value="C:lipid droplet"/>
    <property type="evidence" value="ECO:0007669"/>
    <property type="project" value="EnsemblFungi"/>
</dbReference>